<dbReference type="PANTHER" id="PTHR32322">
    <property type="entry name" value="INNER MEMBRANE TRANSPORTER"/>
    <property type="match status" value="1"/>
</dbReference>
<dbReference type="Proteomes" id="UP001165679">
    <property type="component" value="Unassembled WGS sequence"/>
</dbReference>
<organism evidence="8 9">
    <name type="scientific">Limobrevibacterium gyesilva</name>
    <dbReference type="NCBI Taxonomy" id="2991712"/>
    <lineage>
        <taxon>Bacteria</taxon>
        <taxon>Pseudomonadati</taxon>
        <taxon>Pseudomonadota</taxon>
        <taxon>Alphaproteobacteria</taxon>
        <taxon>Acetobacterales</taxon>
        <taxon>Acetobacteraceae</taxon>
        <taxon>Limobrevibacterium</taxon>
    </lineage>
</organism>
<comment type="similarity">
    <text evidence="2">Belongs to the EamA transporter family.</text>
</comment>
<evidence type="ECO:0000313" key="9">
    <source>
        <dbReference type="Proteomes" id="UP001165679"/>
    </source>
</evidence>
<evidence type="ECO:0000256" key="4">
    <source>
        <dbReference type="ARBA" id="ARBA00022989"/>
    </source>
</evidence>
<proteinExistence type="inferred from homology"/>
<dbReference type="InterPro" id="IPR000620">
    <property type="entry name" value="EamA_dom"/>
</dbReference>
<dbReference type="SUPFAM" id="SSF103481">
    <property type="entry name" value="Multidrug resistance efflux transporter EmrE"/>
    <property type="match status" value="2"/>
</dbReference>
<accession>A0AA41YNR4</accession>
<keyword evidence="4 6" id="KW-1133">Transmembrane helix</keyword>
<keyword evidence="5 6" id="KW-0472">Membrane</keyword>
<name>A0AA41YNR4_9PROT</name>
<feature type="transmembrane region" description="Helical" evidence="6">
    <location>
        <begin position="33"/>
        <end position="56"/>
    </location>
</feature>
<feature type="transmembrane region" description="Helical" evidence="6">
    <location>
        <begin position="280"/>
        <end position="296"/>
    </location>
</feature>
<feature type="domain" description="EamA" evidence="7">
    <location>
        <begin position="12"/>
        <end position="142"/>
    </location>
</feature>
<dbReference type="InterPro" id="IPR050638">
    <property type="entry name" value="AA-Vitamin_Transporters"/>
</dbReference>
<evidence type="ECO:0000259" key="7">
    <source>
        <dbReference type="Pfam" id="PF00892"/>
    </source>
</evidence>
<dbReference type="Pfam" id="PF00892">
    <property type="entry name" value="EamA"/>
    <property type="match status" value="2"/>
</dbReference>
<evidence type="ECO:0000256" key="6">
    <source>
        <dbReference type="SAM" id="Phobius"/>
    </source>
</evidence>
<evidence type="ECO:0000256" key="5">
    <source>
        <dbReference type="ARBA" id="ARBA00023136"/>
    </source>
</evidence>
<reference evidence="8" key="2">
    <citation type="submission" date="2022-10" db="EMBL/GenBank/DDBJ databases">
        <authorList>
            <person name="Trinh H.N."/>
        </authorList>
    </citation>
    <scope>NUCLEOTIDE SEQUENCE</scope>
    <source>
        <strain evidence="8">RN2-1</strain>
    </source>
</reference>
<feature type="transmembrane region" description="Helical" evidence="6">
    <location>
        <begin position="97"/>
        <end position="118"/>
    </location>
</feature>
<sequence length="300" mass="31346">MALSLSARQRVLFVILCIVWGTTWLAMKEGVAVVPPGVFGGLRWTVGGVVLLAWLRSRGESIRFPLRLTGRLLGVAVLMISFNNLVMLYGMRYVGSGLAAVLASALTPIGLLGFSVVAGQERYTHRQAGAIALGIGGLLLLFGPKAVAGRQDTAELLGALGVIVGCLAYCAGSVLARPLMRTLPPALMAATTNFMGGAILLVLSIAFEPGAGAALSGNWGITAWAAWLYLLLPGSLGATVIYFLLVRDWGASRTGTYAFVSPIIAVLLGSLLLGERMEPLDVAGMALMLAAAGLVLRRKP</sequence>
<dbReference type="InterPro" id="IPR037185">
    <property type="entry name" value="EmrE-like"/>
</dbReference>
<comment type="caution">
    <text evidence="8">The sequence shown here is derived from an EMBL/GenBank/DDBJ whole genome shotgun (WGS) entry which is preliminary data.</text>
</comment>
<dbReference type="GO" id="GO:0016020">
    <property type="term" value="C:membrane"/>
    <property type="evidence" value="ECO:0007669"/>
    <property type="project" value="UniProtKB-SubCell"/>
</dbReference>
<keyword evidence="3 6" id="KW-0812">Transmembrane</keyword>
<dbReference type="EMBL" id="JAPDNT010000033">
    <property type="protein sequence ID" value="MCW3477276.1"/>
    <property type="molecule type" value="Genomic_DNA"/>
</dbReference>
<feature type="transmembrane region" description="Helical" evidence="6">
    <location>
        <begin position="12"/>
        <end position="27"/>
    </location>
</feature>
<keyword evidence="9" id="KW-1185">Reference proteome</keyword>
<gene>
    <name evidence="8" type="ORF">OL599_22140</name>
</gene>
<feature type="transmembrane region" description="Helical" evidence="6">
    <location>
        <begin position="187"/>
        <end position="207"/>
    </location>
</feature>
<dbReference type="PANTHER" id="PTHR32322:SF2">
    <property type="entry name" value="EAMA DOMAIN-CONTAINING PROTEIN"/>
    <property type="match status" value="1"/>
</dbReference>
<feature type="transmembrane region" description="Helical" evidence="6">
    <location>
        <begin position="227"/>
        <end position="245"/>
    </location>
</feature>
<protein>
    <submittedName>
        <fullName evidence="8">EamA family transporter</fullName>
    </submittedName>
</protein>
<evidence type="ECO:0000256" key="2">
    <source>
        <dbReference type="ARBA" id="ARBA00007362"/>
    </source>
</evidence>
<feature type="transmembrane region" description="Helical" evidence="6">
    <location>
        <begin position="68"/>
        <end position="91"/>
    </location>
</feature>
<evidence type="ECO:0000256" key="3">
    <source>
        <dbReference type="ARBA" id="ARBA00022692"/>
    </source>
</evidence>
<feature type="transmembrane region" description="Helical" evidence="6">
    <location>
        <begin position="257"/>
        <end position="274"/>
    </location>
</feature>
<dbReference type="AlphaFoldDB" id="A0AA41YNR4"/>
<feature type="transmembrane region" description="Helical" evidence="6">
    <location>
        <begin position="154"/>
        <end position="175"/>
    </location>
</feature>
<comment type="subcellular location">
    <subcellularLocation>
        <location evidence="1">Membrane</location>
        <topology evidence="1">Multi-pass membrane protein</topology>
    </subcellularLocation>
</comment>
<evidence type="ECO:0000256" key="1">
    <source>
        <dbReference type="ARBA" id="ARBA00004141"/>
    </source>
</evidence>
<feature type="domain" description="EamA" evidence="7">
    <location>
        <begin position="157"/>
        <end position="296"/>
    </location>
</feature>
<evidence type="ECO:0000313" key="8">
    <source>
        <dbReference type="EMBL" id="MCW3477276.1"/>
    </source>
</evidence>
<feature type="transmembrane region" description="Helical" evidence="6">
    <location>
        <begin position="130"/>
        <end position="148"/>
    </location>
</feature>
<dbReference type="RefSeq" id="WP_264716211.1">
    <property type="nucleotide sequence ID" value="NZ_JAPDNT010000033.1"/>
</dbReference>
<reference evidence="8" key="1">
    <citation type="submission" date="2022-09" db="EMBL/GenBank/DDBJ databases">
        <title>Rhodovastum sp. nov. RN2-1 isolated from soil in Seongnam, South Korea.</title>
        <authorList>
            <person name="Le N.T."/>
        </authorList>
    </citation>
    <scope>NUCLEOTIDE SEQUENCE</scope>
    <source>
        <strain evidence="8">RN2-1</strain>
    </source>
</reference>